<dbReference type="GO" id="GO:0016627">
    <property type="term" value="F:oxidoreductase activity, acting on the CH-CH group of donors"/>
    <property type="evidence" value="ECO:0007669"/>
    <property type="project" value="InterPro"/>
</dbReference>
<gene>
    <name evidence="2" type="ORF">DPMN_033973</name>
</gene>
<accession>A0A9D4M6R8</accession>
<dbReference type="Pfam" id="PF02771">
    <property type="entry name" value="Acyl-CoA_dh_N"/>
    <property type="match status" value="1"/>
</dbReference>
<evidence type="ECO:0000259" key="1">
    <source>
        <dbReference type="Pfam" id="PF02771"/>
    </source>
</evidence>
<name>A0A9D4M6R8_DREPO</name>
<evidence type="ECO:0000313" key="3">
    <source>
        <dbReference type="Proteomes" id="UP000828390"/>
    </source>
</evidence>
<dbReference type="InterPro" id="IPR037069">
    <property type="entry name" value="AcylCoA_DH/ox_N_sf"/>
</dbReference>
<sequence length="80" mass="9120">MASARKLTRTVTKIFTVSSTRTVGWQNSRCISNGWPILSETHQMLRQTCRDFADKELKPIASKIDMDSTFPKKQASIFLI</sequence>
<proteinExistence type="predicted"/>
<dbReference type="GO" id="GO:0050660">
    <property type="term" value="F:flavin adenine dinucleotide binding"/>
    <property type="evidence" value="ECO:0007669"/>
    <property type="project" value="InterPro"/>
</dbReference>
<protein>
    <recommendedName>
        <fullName evidence="1">Acyl-CoA dehydrogenase/oxidase N-terminal domain-containing protein</fullName>
    </recommendedName>
</protein>
<dbReference type="InterPro" id="IPR009100">
    <property type="entry name" value="AcylCoA_DH/oxidase_NM_dom_sf"/>
</dbReference>
<dbReference type="InterPro" id="IPR013786">
    <property type="entry name" value="AcylCoA_DH/ox_N"/>
</dbReference>
<feature type="domain" description="Acyl-CoA dehydrogenase/oxidase N-terminal" evidence="1">
    <location>
        <begin position="39"/>
        <end position="73"/>
    </location>
</feature>
<evidence type="ECO:0000313" key="2">
    <source>
        <dbReference type="EMBL" id="KAH3870783.1"/>
    </source>
</evidence>
<dbReference type="Proteomes" id="UP000828390">
    <property type="component" value="Unassembled WGS sequence"/>
</dbReference>
<comment type="caution">
    <text evidence="2">The sequence shown here is derived from an EMBL/GenBank/DDBJ whole genome shotgun (WGS) entry which is preliminary data.</text>
</comment>
<dbReference type="SUPFAM" id="SSF56645">
    <property type="entry name" value="Acyl-CoA dehydrogenase NM domain-like"/>
    <property type="match status" value="1"/>
</dbReference>
<reference evidence="2" key="1">
    <citation type="journal article" date="2019" name="bioRxiv">
        <title>The Genome of the Zebra Mussel, Dreissena polymorpha: A Resource for Invasive Species Research.</title>
        <authorList>
            <person name="McCartney M.A."/>
            <person name="Auch B."/>
            <person name="Kono T."/>
            <person name="Mallez S."/>
            <person name="Zhang Y."/>
            <person name="Obille A."/>
            <person name="Becker A."/>
            <person name="Abrahante J.E."/>
            <person name="Garbe J."/>
            <person name="Badalamenti J.P."/>
            <person name="Herman A."/>
            <person name="Mangelson H."/>
            <person name="Liachko I."/>
            <person name="Sullivan S."/>
            <person name="Sone E.D."/>
            <person name="Koren S."/>
            <person name="Silverstein K.A.T."/>
            <person name="Beckman K.B."/>
            <person name="Gohl D.M."/>
        </authorList>
    </citation>
    <scope>NUCLEOTIDE SEQUENCE</scope>
    <source>
        <strain evidence="2">Duluth1</strain>
        <tissue evidence="2">Whole animal</tissue>
    </source>
</reference>
<dbReference type="EMBL" id="JAIWYP010000002">
    <property type="protein sequence ID" value="KAH3870783.1"/>
    <property type="molecule type" value="Genomic_DNA"/>
</dbReference>
<reference evidence="2" key="2">
    <citation type="submission" date="2020-11" db="EMBL/GenBank/DDBJ databases">
        <authorList>
            <person name="McCartney M.A."/>
            <person name="Auch B."/>
            <person name="Kono T."/>
            <person name="Mallez S."/>
            <person name="Becker A."/>
            <person name="Gohl D.M."/>
            <person name="Silverstein K.A.T."/>
            <person name="Koren S."/>
            <person name="Bechman K.B."/>
            <person name="Herman A."/>
            <person name="Abrahante J.E."/>
            <person name="Garbe J."/>
        </authorList>
    </citation>
    <scope>NUCLEOTIDE SEQUENCE</scope>
    <source>
        <strain evidence="2">Duluth1</strain>
        <tissue evidence="2">Whole animal</tissue>
    </source>
</reference>
<keyword evidence="3" id="KW-1185">Reference proteome</keyword>
<dbReference type="AlphaFoldDB" id="A0A9D4M6R8"/>
<dbReference type="Gene3D" id="1.10.540.10">
    <property type="entry name" value="Acyl-CoA dehydrogenase/oxidase, N-terminal domain"/>
    <property type="match status" value="1"/>
</dbReference>
<organism evidence="2 3">
    <name type="scientific">Dreissena polymorpha</name>
    <name type="common">Zebra mussel</name>
    <name type="synonym">Mytilus polymorpha</name>
    <dbReference type="NCBI Taxonomy" id="45954"/>
    <lineage>
        <taxon>Eukaryota</taxon>
        <taxon>Metazoa</taxon>
        <taxon>Spiralia</taxon>
        <taxon>Lophotrochozoa</taxon>
        <taxon>Mollusca</taxon>
        <taxon>Bivalvia</taxon>
        <taxon>Autobranchia</taxon>
        <taxon>Heteroconchia</taxon>
        <taxon>Euheterodonta</taxon>
        <taxon>Imparidentia</taxon>
        <taxon>Neoheterodontei</taxon>
        <taxon>Myida</taxon>
        <taxon>Dreissenoidea</taxon>
        <taxon>Dreissenidae</taxon>
        <taxon>Dreissena</taxon>
    </lineage>
</organism>